<dbReference type="HOGENOM" id="CLU_056435_4_3_2"/>
<keyword evidence="1 5" id="KW-0489">Methyltransferase</keyword>
<dbReference type="AlphaFoldDB" id="A0A0E3SJA4"/>
<keyword evidence="2 5" id="KW-0808">Transferase</keyword>
<dbReference type="Proteomes" id="UP000033066">
    <property type="component" value="Chromosome"/>
</dbReference>
<dbReference type="InterPro" id="IPR029063">
    <property type="entry name" value="SAM-dependent_MTases_sf"/>
</dbReference>
<keyword evidence="3" id="KW-0949">S-adenosyl-L-methionine</keyword>
<reference evidence="5" key="1">
    <citation type="submission" date="2014-07" db="EMBL/GenBank/DDBJ databases">
        <title>Methanogenic archaea and the global carbon cycle.</title>
        <authorList>
            <person name="Henriksen J.R."/>
            <person name="Luke J."/>
            <person name="Reinhart S."/>
            <person name="Benedict M.N."/>
            <person name="Youngblut N.D."/>
            <person name="Metcalf M.E."/>
            <person name="Whitaker R.J."/>
            <person name="Metcalf W.W."/>
        </authorList>
    </citation>
    <scope>NUCLEOTIDE SEQUENCE [LARGE SCALE GENOMIC DNA]</scope>
    <source>
        <strain evidence="5">3</strain>
    </source>
</reference>
<feature type="domain" description="Methyltransferase" evidence="4">
    <location>
        <begin position="37"/>
        <end position="132"/>
    </location>
</feature>
<dbReference type="PROSITE" id="PS51585">
    <property type="entry name" value="SAM_MT_TPMT"/>
    <property type="match status" value="1"/>
</dbReference>
<dbReference type="GO" id="GO:0008757">
    <property type="term" value="F:S-adenosylmethionine-dependent methyltransferase activity"/>
    <property type="evidence" value="ECO:0007669"/>
    <property type="project" value="InterPro"/>
</dbReference>
<dbReference type="PANTHER" id="PTHR43464">
    <property type="entry name" value="METHYLTRANSFERASE"/>
    <property type="match status" value="1"/>
</dbReference>
<dbReference type="GeneID" id="24788597"/>
<gene>
    <name evidence="5" type="ORF">MSBR3_1093</name>
</gene>
<evidence type="ECO:0000259" key="4">
    <source>
        <dbReference type="Pfam" id="PF13649"/>
    </source>
</evidence>
<name>A0A0E3SJA4_METBA</name>
<dbReference type="Gene3D" id="3.40.50.150">
    <property type="entry name" value="Vaccinia Virus protein VP39"/>
    <property type="match status" value="1"/>
</dbReference>
<dbReference type="STRING" id="1434107.MSBR3_1093"/>
<dbReference type="EC" id="2.1.1.-" evidence="5"/>
<evidence type="ECO:0000313" key="6">
    <source>
        <dbReference type="Proteomes" id="UP000033066"/>
    </source>
</evidence>
<dbReference type="Pfam" id="PF13649">
    <property type="entry name" value="Methyltransf_25"/>
    <property type="match status" value="1"/>
</dbReference>
<accession>A0A0E3SJA4</accession>
<dbReference type="KEGG" id="mbak:MSBR3_1093"/>
<dbReference type="CDD" id="cd02440">
    <property type="entry name" value="AdoMet_MTases"/>
    <property type="match status" value="1"/>
</dbReference>
<evidence type="ECO:0000256" key="3">
    <source>
        <dbReference type="ARBA" id="ARBA00022691"/>
    </source>
</evidence>
<keyword evidence="6" id="KW-1185">Reference proteome</keyword>
<dbReference type="GO" id="GO:0032259">
    <property type="term" value="P:methylation"/>
    <property type="evidence" value="ECO:0007669"/>
    <property type="project" value="UniProtKB-KW"/>
</dbReference>
<dbReference type="OrthoDB" id="147504at2157"/>
<dbReference type="RefSeq" id="WP_048107115.1">
    <property type="nucleotide sequence ID" value="NZ_CP009517.1"/>
</dbReference>
<dbReference type="EMBL" id="CP009517">
    <property type="protein sequence ID" value="AKB81671.1"/>
    <property type="molecule type" value="Genomic_DNA"/>
</dbReference>
<sequence length="210" mass="23753">MFWNEVYKGTPPWDLDRPQPAFQAVIQSGEIRPGRALDIGCGRGENAIMLAINGCDVTGIDLAENAISDAKKKAIERHVNVNFIVGNVLHVDWLFREEEFDVVIDSGLFHVMKDEERPVFTRQVHKVLREGGKYFMLCFSDKEPGEYELPRRVSKAEIELIFSPLFDITYIKDVIFDSLLNPSHRKAYLLSATKSDLNSAVSSPHGECLL</sequence>
<evidence type="ECO:0000313" key="5">
    <source>
        <dbReference type="EMBL" id="AKB81671.1"/>
    </source>
</evidence>
<dbReference type="InterPro" id="IPR041698">
    <property type="entry name" value="Methyltransf_25"/>
</dbReference>
<protein>
    <submittedName>
        <fullName evidence="5">Methyltransferase</fullName>
        <ecNumber evidence="5">2.1.1.-</ecNumber>
    </submittedName>
</protein>
<dbReference type="SUPFAM" id="SSF53335">
    <property type="entry name" value="S-adenosyl-L-methionine-dependent methyltransferases"/>
    <property type="match status" value="1"/>
</dbReference>
<dbReference type="PANTHER" id="PTHR43464:SF19">
    <property type="entry name" value="UBIQUINONE BIOSYNTHESIS O-METHYLTRANSFERASE, MITOCHONDRIAL"/>
    <property type="match status" value="1"/>
</dbReference>
<evidence type="ECO:0000256" key="1">
    <source>
        <dbReference type="ARBA" id="ARBA00022603"/>
    </source>
</evidence>
<proteinExistence type="predicted"/>
<evidence type="ECO:0000256" key="2">
    <source>
        <dbReference type="ARBA" id="ARBA00022679"/>
    </source>
</evidence>
<dbReference type="InterPro" id="IPR008854">
    <property type="entry name" value="TPMT"/>
</dbReference>
<organism evidence="5 6">
    <name type="scientific">Methanosarcina barkeri 3</name>
    <dbReference type="NCBI Taxonomy" id="1434107"/>
    <lineage>
        <taxon>Archaea</taxon>
        <taxon>Methanobacteriati</taxon>
        <taxon>Methanobacteriota</taxon>
        <taxon>Stenosarchaea group</taxon>
        <taxon>Methanomicrobia</taxon>
        <taxon>Methanosarcinales</taxon>
        <taxon>Methanosarcinaceae</taxon>
        <taxon>Methanosarcina</taxon>
    </lineage>
</organism>